<reference evidence="3" key="1">
    <citation type="journal article" date="2020" name="Nature">
        <title>Giant virus diversity and host interactions through global metagenomics.</title>
        <authorList>
            <person name="Schulz F."/>
            <person name="Roux S."/>
            <person name="Paez-Espino D."/>
            <person name="Jungbluth S."/>
            <person name="Walsh D.A."/>
            <person name="Denef V.J."/>
            <person name="McMahon K.D."/>
            <person name="Konstantinidis K.T."/>
            <person name="Eloe-Fadrosh E.A."/>
            <person name="Kyrpides N.C."/>
            <person name="Woyke T."/>
        </authorList>
    </citation>
    <scope>NUCLEOTIDE SEQUENCE</scope>
    <source>
        <strain evidence="3">GVMAG-M-3300017989-17</strain>
    </source>
</reference>
<keyword evidence="1" id="KW-0175">Coiled coil</keyword>
<name>A0A6C0BM60_9ZZZZ</name>
<accession>A0A6C0BM60</accession>
<proteinExistence type="predicted"/>
<evidence type="ECO:0000256" key="1">
    <source>
        <dbReference type="SAM" id="Coils"/>
    </source>
</evidence>
<organism evidence="3">
    <name type="scientific">viral metagenome</name>
    <dbReference type="NCBI Taxonomy" id="1070528"/>
    <lineage>
        <taxon>unclassified sequences</taxon>
        <taxon>metagenomes</taxon>
        <taxon>organismal metagenomes</taxon>
    </lineage>
</organism>
<protein>
    <submittedName>
        <fullName evidence="3">Uncharacterized protein</fullName>
    </submittedName>
</protein>
<sequence length="440" mass="49769">MSSNFKVKLGEINVPAPPLVKKKRGKIVSIPSPSYTTRSGARRDSLDITELLKVSDISPVTPNAKVTKAPGVIKGRGMKRNSGLENNGLTPASKRPKGLRGVLKSRDTLSDPTVSDFQTPEPMVLNDYWVYFAVPQKALFRNLLNLEPLEPVPVLSSPVPPRPEVSAAQLEASRSFDLAYEELQKEKMRLLHSISVLEREPSTPHIQTEISETQDRVEELCSRMVHMERDNQMVAFEHARQVCQWYREKEQLEAPRKSHLKQENERKANVFMHVQKGLMAHQKHINNVQKAVFEVELSKSTDLFPGGAIPEITDDMPAEQVGYIQSVKDRVDRVLDKVEVSSRVKADLCSQQSVIKRLVPALRAHVPPTKGKYEKSGQFTKEKRAKKVATARMYRKTGKHINDYQNPRDRKQRDAQIEKRAKALGVSPAKFRQAVIAKRK</sequence>
<feature type="coiled-coil region" evidence="1">
    <location>
        <begin position="180"/>
        <end position="230"/>
    </location>
</feature>
<feature type="region of interest" description="Disordered" evidence="2">
    <location>
        <begin position="367"/>
        <end position="423"/>
    </location>
</feature>
<evidence type="ECO:0000256" key="2">
    <source>
        <dbReference type="SAM" id="MobiDB-lite"/>
    </source>
</evidence>
<feature type="compositionally biased region" description="Basic residues" evidence="2">
    <location>
        <begin position="383"/>
        <end position="399"/>
    </location>
</feature>
<dbReference type="AlphaFoldDB" id="A0A6C0BM60"/>
<feature type="region of interest" description="Disordered" evidence="2">
    <location>
        <begin position="74"/>
        <end position="101"/>
    </location>
</feature>
<dbReference type="EMBL" id="MN739201">
    <property type="protein sequence ID" value="QHS93276.1"/>
    <property type="molecule type" value="Genomic_DNA"/>
</dbReference>
<evidence type="ECO:0000313" key="3">
    <source>
        <dbReference type="EMBL" id="QHS93276.1"/>
    </source>
</evidence>
<feature type="compositionally biased region" description="Basic and acidic residues" evidence="2">
    <location>
        <begin position="400"/>
        <end position="421"/>
    </location>
</feature>